<name>T0QBV9_SAPDV</name>
<evidence type="ECO:0000313" key="3">
    <source>
        <dbReference type="EMBL" id="EQC31010.1"/>
    </source>
</evidence>
<evidence type="ECO:0000259" key="2">
    <source>
        <dbReference type="Pfam" id="PF02845"/>
    </source>
</evidence>
<dbReference type="GO" id="GO:0043130">
    <property type="term" value="F:ubiquitin binding"/>
    <property type="evidence" value="ECO:0007669"/>
    <property type="project" value="InterPro"/>
</dbReference>
<dbReference type="Pfam" id="PF02845">
    <property type="entry name" value="CUE"/>
    <property type="match status" value="1"/>
</dbReference>
<feature type="compositionally biased region" description="Basic and acidic residues" evidence="1">
    <location>
        <begin position="198"/>
        <end position="209"/>
    </location>
</feature>
<sequence length="242" mass="27102">MAVTYDEAMGTLCAMFDTFDRETISCVLEMNRGQLESTIDTLLGMQADMNGEPAPVEPLSAARARVALPDDFLRLPGYTSAMEQEAQDRMMAEMLQNEDFFRNELMADREFSAYLGTPPHHARASPTRRLSNEKSAMEVANETLTAVSGKLSTMSVAMRNKMYAMYSRFQTRNDSAAHADPGSRRRLMSMSDEEDDDDRRRLANDEHDTMHRRKTSATEDDAAVVHRGPTDAASSWGHSKSD</sequence>
<dbReference type="eggNOG" id="ENOG502S1ZM">
    <property type="taxonomic scope" value="Eukaryota"/>
</dbReference>
<dbReference type="OMA" id="HDMDHRR"/>
<dbReference type="STRING" id="1156394.T0QBV9"/>
<dbReference type="InParanoid" id="T0QBV9"/>
<organism evidence="3 4">
    <name type="scientific">Saprolegnia diclina (strain VS20)</name>
    <dbReference type="NCBI Taxonomy" id="1156394"/>
    <lineage>
        <taxon>Eukaryota</taxon>
        <taxon>Sar</taxon>
        <taxon>Stramenopiles</taxon>
        <taxon>Oomycota</taxon>
        <taxon>Saprolegniomycetes</taxon>
        <taxon>Saprolegniales</taxon>
        <taxon>Saprolegniaceae</taxon>
        <taxon>Saprolegnia</taxon>
    </lineage>
</organism>
<dbReference type="InterPro" id="IPR003892">
    <property type="entry name" value="CUE"/>
</dbReference>
<dbReference type="GeneID" id="19951924"/>
<dbReference type="InterPro" id="IPR009060">
    <property type="entry name" value="UBA-like_sf"/>
</dbReference>
<dbReference type="SUPFAM" id="SSF46934">
    <property type="entry name" value="UBA-like"/>
    <property type="match status" value="1"/>
</dbReference>
<reference evidence="3 4" key="1">
    <citation type="submission" date="2012-04" db="EMBL/GenBank/DDBJ databases">
        <title>The Genome Sequence of Saprolegnia declina VS20.</title>
        <authorList>
            <consortium name="The Broad Institute Genome Sequencing Platform"/>
            <person name="Russ C."/>
            <person name="Nusbaum C."/>
            <person name="Tyler B."/>
            <person name="van West P."/>
            <person name="Dieguez-Uribeondo J."/>
            <person name="de Bruijn I."/>
            <person name="Tripathy S."/>
            <person name="Jiang R."/>
            <person name="Young S.K."/>
            <person name="Zeng Q."/>
            <person name="Gargeya S."/>
            <person name="Fitzgerald M."/>
            <person name="Haas B."/>
            <person name="Abouelleil A."/>
            <person name="Alvarado L."/>
            <person name="Arachchi H.M."/>
            <person name="Berlin A."/>
            <person name="Chapman S.B."/>
            <person name="Goldberg J."/>
            <person name="Griggs A."/>
            <person name="Gujja S."/>
            <person name="Hansen M."/>
            <person name="Howarth C."/>
            <person name="Imamovic A."/>
            <person name="Larimer J."/>
            <person name="McCowen C."/>
            <person name="Montmayeur A."/>
            <person name="Murphy C."/>
            <person name="Neiman D."/>
            <person name="Pearson M."/>
            <person name="Priest M."/>
            <person name="Roberts A."/>
            <person name="Saif S."/>
            <person name="Shea T."/>
            <person name="Sisk P."/>
            <person name="Sykes S."/>
            <person name="Wortman J."/>
            <person name="Nusbaum C."/>
            <person name="Birren B."/>
        </authorList>
    </citation>
    <scope>NUCLEOTIDE SEQUENCE [LARGE SCALE GENOMIC DNA]</scope>
    <source>
        <strain evidence="3 4">VS20</strain>
    </source>
</reference>
<dbReference type="InterPro" id="IPR040192">
    <property type="entry name" value="CUEDC1"/>
</dbReference>
<feature type="region of interest" description="Disordered" evidence="1">
    <location>
        <begin position="173"/>
        <end position="242"/>
    </location>
</feature>
<dbReference type="Gene3D" id="1.10.8.10">
    <property type="entry name" value="DNA helicase RuvA subunit, C-terminal domain"/>
    <property type="match status" value="1"/>
</dbReference>
<gene>
    <name evidence="3" type="ORF">SDRG_11197</name>
</gene>
<evidence type="ECO:0000256" key="1">
    <source>
        <dbReference type="SAM" id="MobiDB-lite"/>
    </source>
</evidence>
<dbReference type="OrthoDB" id="9942608at2759"/>
<dbReference type="VEuPathDB" id="FungiDB:SDRG_11197"/>
<dbReference type="PANTHER" id="PTHR13467">
    <property type="entry name" value="CUE DOMAIN CONTAINING PROTEIN 1"/>
    <property type="match status" value="1"/>
</dbReference>
<feature type="compositionally biased region" description="Polar residues" evidence="1">
    <location>
        <begin position="232"/>
        <end position="242"/>
    </location>
</feature>
<dbReference type="Proteomes" id="UP000030762">
    <property type="component" value="Unassembled WGS sequence"/>
</dbReference>
<dbReference type="RefSeq" id="XP_008615449.1">
    <property type="nucleotide sequence ID" value="XM_008617227.1"/>
</dbReference>
<accession>T0QBV9</accession>
<proteinExistence type="predicted"/>
<dbReference type="PANTHER" id="PTHR13467:SF3">
    <property type="entry name" value="CUE DOMAIN-CONTAINING PROTEIN 1"/>
    <property type="match status" value="1"/>
</dbReference>
<evidence type="ECO:0000313" key="4">
    <source>
        <dbReference type="Proteomes" id="UP000030762"/>
    </source>
</evidence>
<dbReference type="AlphaFoldDB" id="T0QBV9"/>
<keyword evidence="4" id="KW-1185">Reference proteome</keyword>
<protein>
    <recommendedName>
        <fullName evidence="2">CUE domain-containing protein</fullName>
    </recommendedName>
</protein>
<dbReference type="EMBL" id="JH767171">
    <property type="protein sequence ID" value="EQC31010.1"/>
    <property type="molecule type" value="Genomic_DNA"/>
</dbReference>
<feature type="domain" description="CUE" evidence="2">
    <location>
        <begin position="6"/>
        <end position="45"/>
    </location>
</feature>